<keyword evidence="5" id="KW-0234">DNA repair</keyword>
<accession>A0ABV4W3T9</accession>
<dbReference type="Pfam" id="PF03852">
    <property type="entry name" value="Vsr"/>
    <property type="match status" value="1"/>
</dbReference>
<comment type="similarity">
    <text evidence="6">Belongs to the Vsr family.</text>
</comment>
<proteinExistence type="inferred from homology"/>
<dbReference type="EMBL" id="JBHFLD010000004">
    <property type="protein sequence ID" value="MFB2714840.1"/>
    <property type="molecule type" value="Genomic_DNA"/>
</dbReference>
<dbReference type="InterPro" id="IPR004603">
    <property type="entry name" value="DNA_mismatch_endonuc_vsr"/>
</dbReference>
<keyword evidence="8" id="KW-1185">Reference proteome</keyword>
<keyword evidence="3" id="KW-0227">DNA damage</keyword>
<dbReference type="SUPFAM" id="SSF52980">
    <property type="entry name" value="Restriction endonuclease-like"/>
    <property type="match status" value="1"/>
</dbReference>
<comment type="caution">
    <text evidence="7">The sequence shown here is derived from an EMBL/GenBank/DDBJ whole genome shotgun (WGS) entry which is preliminary data.</text>
</comment>
<sequence>MADIVDRSTRSRMMASIKGKNTAPERFVQDELKKSHIAFEAHSKELPGKPDITIPLYQVAIFVNGCFWHRHEGCFYATSPASRKEFWQDKLAETVRRDARKRNELEALGWRVVVVWECGVRHCPDHFHEVIDAVEEEIFLYEWPLNPPRVRHGKP</sequence>
<dbReference type="RefSeq" id="WP_374813135.1">
    <property type="nucleotide sequence ID" value="NZ_JBHFLD010000004.1"/>
</dbReference>
<name>A0ABV4W3T9_9GAMM</name>
<keyword evidence="2 7" id="KW-0255">Endonuclease</keyword>
<dbReference type="NCBIfam" id="TIGR00632">
    <property type="entry name" value="vsr"/>
    <property type="match status" value="1"/>
</dbReference>
<evidence type="ECO:0000313" key="7">
    <source>
        <dbReference type="EMBL" id="MFB2714840.1"/>
    </source>
</evidence>
<protein>
    <submittedName>
        <fullName evidence="7">Very short patch repair endonuclease</fullName>
    </submittedName>
</protein>
<evidence type="ECO:0000256" key="2">
    <source>
        <dbReference type="ARBA" id="ARBA00022759"/>
    </source>
</evidence>
<evidence type="ECO:0000256" key="6">
    <source>
        <dbReference type="ARBA" id="ARBA00029466"/>
    </source>
</evidence>
<dbReference type="GO" id="GO:0004519">
    <property type="term" value="F:endonuclease activity"/>
    <property type="evidence" value="ECO:0007669"/>
    <property type="project" value="UniProtKB-KW"/>
</dbReference>
<organism evidence="7 8">
    <name type="scientific">Marinobacter shengliensis</name>
    <dbReference type="NCBI Taxonomy" id="1389223"/>
    <lineage>
        <taxon>Bacteria</taxon>
        <taxon>Pseudomonadati</taxon>
        <taxon>Pseudomonadota</taxon>
        <taxon>Gammaproteobacteria</taxon>
        <taxon>Pseudomonadales</taxon>
        <taxon>Marinobacteraceae</taxon>
        <taxon>Marinobacter</taxon>
    </lineage>
</organism>
<dbReference type="CDD" id="cd00221">
    <property type="entry name" value="Vsr"/>
    <property type="match status" value="1"/>
</dbReference>
<evidence type="ECO:0000256" key="3">
    <source>
        <dbReference type="ARBA" id="ARBA00022763"/>
    </source>
</evidence>
<evidence type="ECO:0000313" key="8">
    <source>
        <dbReference type="Proteomes" id="UP001576762"/>
    </source>
</evidence>
<evidence type="ECO:0000256" key="4">
    <source>
        <dbReference type="ARBA" id="ARBA00022801"/>
    </source>
</evidence>
<reference evidence="7 8" key="1">
    <citation type="submission" date="2024-09" db="EMBL/GenBank/DDBJ databases">
        <title>Draft genome sequences of 6 high pH adapted Marinobacter shengliensis sp. isolated from Mariana forearc serpentinite mud volcanoes.</title>
        <authorList>
            <person name="Elkassas S."/>
            <person name="Serres M."/>
            <person name="Michael N."/>
            <person name="Amina P."/>
            <person name="Teodora Z."/>
            <person name="Julie H."/>
        </authorList>
    </citation>
    <scope>NUCLEOTIDE SEQUENCE [LARGE SCALE GENOMIC DNA]</scope>
    <source>
        <strain evidence="7 8">EB4</strain>
    </source>
</reference>
<evidence type="ECO:0000256" key="5">
    <source>
        <dbReference type="ARBA" id="ARBA00023204"/>
    </source>
</evidence>
<dbReference type="InterPro" id="IPR011335">
    <property type="entry name" value="Restrct_endonuc-II-like"/>
</dbReference>
<gene>
    <name evidence="7" type="ORF">ACE05E_05025</name>
</gene>
<keyword evidence="1" id="KW-0540">Nuclease</keyword>
<keyword evidence="4" id="KW-0378">Hydrolase</keyword>
<evidence type="ECO:0000256" key="1">
    <source>
        <dbReference type="ARBA" id="ARBA00022722"/>
    </source>
</evidence>
<dbReference type="Proteomes" id="UP001576762">
    <property type="component" value="Unassembled WGS sequence"/>
</dbReference>
<dbReference type="Gene3D" id="3.40.960.10">
    <property type="entry name" value="VSR Endonuclease"/>
    <property type="match status" value="1"/>
</dbReference>